<reference evidence="1 2" key="1">
    <citation type="submission" date="2015-12" db="EMBL/GenBank/DDBJ databases">
        <title>Draft Genome Sequence of Olsenella scatoligenes SK9K4T; a Producer of 3-Methylindole- (skatole) and 4-Methylphenol- (p-cresol) Isolated from Pig Feces.</title>
        <authorList>
            <person name="Li X."/>
            <person name="Borg B."/>
            <person name="Canibe N."/>
        </authorList>
    </citation>
    <scope>NUCLEOTIDE SEQUENCE [LARGE SCALE GENOMIC DNA]</scope>
    <source>
        <strain evidence="1 2">SK9K4</strain>
    </source>
</reference>
<gene>
    <name evidence="1" type="ORF">AUL39_02930</name>
</gene>
<name>A0A100YX42_TRASO</name>
<dbReference type="NCBIfam" id="TIGR01484">
    <property type="entry name" value="HAD-SF-IIB"/>
    <property type="match status" value="1"/>
</dbReference>
<dbReference type="Gene3D" id="3.30.1240.10">
    <property type="match status" value="1"/>
</dbReference>
<evidence type="ECO:0000313" key="2">
    <source>
        <dbReference type="Proteomes" id="UP000054078"/>
    </source>
</evidence>
<sequence>MGSSSRTDAQGAPVRPRIVFSDMDDTFLAPDKSLLPRNMAMLDRLAEEGIEFVPCTGRAWHAIPPEVRRHPATHYGVPSDGSVVIDAASEKVLLDQSLGARRALALLSRVGGLLDRMTFEVFADGRVLTNGASWELIGQLGLSAAQTAYMQASRTLVDKPLEQVILDARTVERVGMCWGVGAGAREVACAARLAVEEDPTLRHTGSYGSAIEVVDARASKGSALAWLCDRLGIAREQSVAFGDSPNDLEMIRAAGDGVAVGNACEALLAEADHVTATNAESGFATYLEALLG</sequence>
<organism evidence="1 2">
    <name type="scientific">Tractidigestivibacter scatoligenes</name>
    <name type="common">Olsenella scatoligenes</name>
    <dbReference type="NCBI Taxonomy" id="1299998"/>
    <lineage>
        <taxon>Bacteria</taxon>
        <taxon>Bacillati</taxon>
        <taxon>Actinomycetota</taxon>
        <taxon>Coriobacteriia</taxon>
        <taxon>Coriobacteriales</taxon>
        <taxon>Atopobiaceae</taxon>
        <taxon>Tractidigestivibacter</taxon>
    </lineage>
</organism>
<evidence type="ECO:0000313" key="1">
    <source>
        <dbReference type="EMBL" id="KUH59296.1"/>
    </source>
</evidence>
<dbReference type="AlphaFoldDB" id="A0A100YX42"/>
<proteinExistence type="predicted"/>
<dbReference type="InterPro" id="IPR036412">
    <property type="entry name" value="HAD-like_sf"/>
</dbReference>
<dbReference type="InterPro" id="IPR006379">
    <property type="entry name" value="HAD-SF_hydro_IIB"/>
</dbReference>
<dbReference type="Proteomes" id="UP000054078">
    <property type="component" value="Unassembled WGS sequence"/>
</dbReference>
<protein>
    <recommendedName>
        <fullName evidence="3">Haloacid dehalogenase</fullName>
    </recommendedName>
</protein>
<accession>A0A100YX42</accession>
<dbReference type="SUPFAM" id="SSF56784">
    <property type="entry name" value="HAD-like"/>
    <property type="match status" value="1"/>
</dbReference>
<dbReference type="GO" id="GO:0005829">
    <property type="term" value="C:cytosol"/>
    <property type="evidence" value="ECO:0007669"/>
    <property type="project" value="TreeGrafter"/>
</dbReference>
<dbReference type="Gene3D" id="3.40.50.1000">
    <property type="entry name" value="HAD superfamily/HAD-like"/>
    <property type="match status" value="1"/>
</dbReference>
<dbReference type="Pfam" id="PF08282">
    <property type="entry name" value="Hydrolase_3"/>
    <property type="match status" value="1"/>
</dbReference>
<dbReference type="PANTHER" id="PTHR10000">
    <property type="entry name" value="PHOSPHOSERINE PHOSPHATASE"/>
    <property type="match status" value="1"/>
</dbReference>
<dbReference type="GO" id="GO:0016791">
    <property type="term" value="F:phosphatase activity"/>
    <property type="evidence" value="ECO:0007669"/>
    <property type="project" value="TreeGrafter"/>
</dbReference>
<dbReference type="OrthoDB" id="3180855at2"/>
<dbReference type="InterPro" id="IPR023214">
    <property type="entry name" value="HAD_sf"/>
</dbReference>
<dbReference type="EMBL" id="LOJF01000001">
    <property type="protein sequence ID" value="KUH59296.1"/>
    <property type="molecule type" value="Genomic_DNA"/>
</dbReference>
<dbReference type="RefSeq" id="WP_059053442.1">
    <property type="nucleotide sequence ID" value="NZ_LOJF01000001.1"/>
</dbReference>
<comment type="caution">
    <text evidence="1">The sequence shown here is derived from an EMBL/GenBank/DDBJ whole genome shotgun (WGS) entry which is preliminary data.</text>
</comment>
<dbReference type="GO" id="GO:0000287">
    <property type="term" value="F:magnesium ion binding"/>
    <property type="evidence" value="ECO:0007669"/>
    <property type="project" value="TreeGrafter"/>
</dbReference>
<keyword evidence="2" id="KW-1185">Reference proteome</keyword>
<dbReference type="PANTHER" id="PTHR10000:SF8">
    <property type="entry name" value="HAD SUPERFAMILY HYDROLASE-LIKE, TYPE 3"/>
    <property type="match status" value="1"/>
</dbReference>
<dbReference type="STRING" id="1299998.AUL39_02930"/>
<evidence type="ECO:0008006" key="3">
    <source>
        <dbReference type="Google" id="ProtNLM"/>
    </source>
</evidence>